<dbReference type="PROSITE" id="PS51296">
    <property type="entry name" value="RIESKE"/>
    <property type="match status" value="1"/>
</dbReference>
<accession>A0ABV7VGH6</accession>
<keyword evidence="8" id="KW-1185">Reference proteome</keyword>
<sequence length="350" mass="40126">MLTTRQKTLRRFWYATAKIEDLKNGPQPFRLMGEDLVLFLDAEGHPAALADRCCHRTAKLSKGWCENGNIVCGYHGWTYDRDGKCVRIPQYPEGSPVSGNIATPAYRCQSRYGYAWVALDEPLADLFEIPEDSDPAFRRIDQFYEEWACAPIRMMENSFDNAHFSFVHKATFGQIDQPKPEKYEMQETDYGFYAESTVPILNPPIAHQVTGSTAPTTQRHMRNAWYMPFSRRLDMEYPSGIRHIIFNCATPMDDGRIKLVQWLYRNDTEADCPTAKLIEWDAVITAEDKDILESTNPDACIDISRRIEQHMPSDRGGMIMRKRLLELFRQQGEGEIYGGMPDAALRSAAE</sequence>
<comment type="caution">
    <text evidence="7">The sequence shown here is derived from an EMBL/GenBank/DDBJ whole genome shotgun (WGS) entry which is preliminary data.</text>
</comment>
<keyword evidence="4" id="KW-0408">Iron</keyword>
<evidence type="ECO:0000256" key="4">
    <source>
        <dbReference type="ARBA" id="ARBA00023004"/>
    </source>
</evidence>
<dbReference type="PANTHER" id="PTHR21266">
    <property type="entry name" value="IRON-SULFUR DOMAIN CONTAINING PROTEIN"/>
    <property type="match status" value="1"/>
</dbReference>
<dbReference type="Pfam" id="PF00355">
    <property type="entry name" value="Rieske"/>
    <property type="match status" value="1"/>
</dbReference>
<dbReference type="InterPro" id="IPR017941">
    <property type="entry name" value="Rieske_2Fe-2S"/>
</dbReference>
<feature type="domain" description="Rieske" evidence="6">
    <location>
        <begin position="13"/>
        <end position="117"/>
    </location>
</feature>
<dbReference type="Gene3D" id="3.90.380.10">
    <property type="entry name" value="Naphthalene 1,2-dioxygenase Alpha Subunit, Chain A, domain 1"/>
    <property type="match status" value="1"/>
</dbReference>
<dbReference type="SUPFAM" id="SSF55961">
    <property type="entry name" value="Bet v1-like"/>
    <property type="match status" value="1"/>
</dbReference>
<dbReference type="SUPFAM" id="SSF50022">
    <property type="entry name" value="ISP domain"/>
    <property type="match status" value="1"/>
</dbReference>
<dbReference type="InterPro" id="IPR036922">
    <property type="entry name" value="Rieske_2Fe-2S_sf"/>
</dbReference>
<dbReference type="InterPro" id="IPR044043">
    <property type="entry name" value="VanA_C_cat"/>
</dbReference>
<evidence type="ECO:0000256" key="3">
    <source>
        <dbReference type="ARBA" id="ARBA00023002"/>
    </source>
</evidence>
<dbReference type="EMBL" id="JBHRYJ010000002">
    <property type="protein sequence ID" value="MFC3675912.1"/>
    <property type="molecule type" value="Genomic_DNA"/>
</dbReference>
<keyword evidence="1" id="KW-0001">2Fe-2S</keyword>
<dbReference type="Gene3D" id="2.102.10.10">
    <property type="entry name" value="Rieske [2Fe-2S] iron-sulphur domain"/>
    <property type="match status" value="1"/>
</dbReference>
<dbReference type="Pfam" id="PF19112">
    <property type="entry name" value="VanA_C"/>
    <property type="match status" value="1"/>
</dbReference>
<dbReference type="Proteomes" id="UP001595711">
    <property type="component" value="Unassembled WGS sequence"/>
</dbReference>
<evidence type="ECO:0000259" key="6">
    <source>
        <dbReference type="PROSITE" id="PS51296"/>
    </source>
</evidence>
<name>A0ABV7VGH6_9PROT</name>
<reference evidence="8" key="1">
    <citation type="journal article" date="2019" name="Int. J. Syst. Evol. Microbiol.">
        <title>The Global Catalogue of Microorganisms (GCM) 10K type strain sequencing project: providing services to taxonomists for standard genome sequencing and annotation.</title>
        <authorList>
            <consortium name="The Broad Institute Genomics Platform"/>
            <consortium name="The Broad Institute Genome Sequencing Center for Infectious Disease"/>
            <person name="Wu L."/>
            <person name="Ma J."/>
        </authorList>
    </citation>
    <scope>NUCLEOTIDE SEQUENCE [LARGE SCALE GENOMIC DNA]</scope>
    <source>
        <strain evidence="8">KCTC 42182</strain>
    </source>
</reference>
<evidence type="ECO:0000313" key="7">
    <source>
        <dbReference type="EMBL" id="MFC3675912.1"/>
    </source>
</evidence>
<proteinExistence type="predicted"/>
<dbReference type="RefSeq" id="WP_379725534.1">
    <property type="nucleotide sequence ID" value="NZ_JBHRYJ010000002.1"/>
</dbReference>
<gene>
    <name evidence="7" type="ORF">ACFOOQ_10185</name>
</gene>
<dbReference type="InterPro" id="IPR050584">
    <property type="entry name" value="Cholesterol_7-desaturase"/>
</dbReference>
<evidence type="ECO:0000313" key="8">
    <source>
        <dbReference type="Proteomes" id="UP001595711"/>
    </source>
</evidence>
<organism evidence="7 8">
    <name type="scientific">Ferrovibrio xuzhouensis</name>
    <dbReference type="NCBI Taxonomy" id="1576914"/>
    <lineage>
        <taxon>Bacteria</taxon>
        <taxon>Pseudomonadati</taxon>
        <taxon>Pseudomonadota</taxon>
        <taxon>Alphaproteobacteria</taxon>
        <taxon>Rhodospirillales</taxon>
        <taxon>Rhodospirillaceae</taxon>
        <taxon>Ferrovibrio</taxon>
    </lineage>
</organism>
<evidence type="ECO:0000256" key="5">
    <source>
        <dbReference type="ARBA" id="ARBA00023014"/>
    </source>
</evidence>
<protein>
    <submittedName>
        <fullName evidence="7">Rieske 2Fe-2S domain-containing protein</fullName>
    </submittedName>
</protein>
<keyword evidence="2" id="KW-0479">Metal-binding</keyword>
<evidence type="ECO:0000256" key="2">
    <source>
        <dbReference type="ARBA" id="ARBA00022723"/>
    </source>
</evidence>
<dbReference type="PANTHER" id="PTHR21266:SF59">
    <property type="entry name" value="BLR4922 PROTEIN"/>
    <property type="match status" value="1"/>
</dbReference>
<keyword evidence="5" id="KW-0411">Iron-sulfur</keyword>
<keyword evidence="3" id="KW-0560">Oxidoreductase</keyword>
<evidence type="ECO:0000256" key="1">
    <source>
        <dbReference type="ARBA" id="ARBA00022714"/>
    </source>
</evidence>